<comment type="caution">
    <text evidence="6">The sequence shown here is derived from an EMBL/GenBank/DDBJ whole genome shotgun (WGS) entry which is preliminary data.</text>
</comment>
<dbReference type="Gene3D" id="3.90.76.10">
    <property type="entry name" value="Dipeptide-binding Protein, Domain 1"/>
    <property type="match status" value="1"/>
</dbReference>
<keyword evidence="4" id="KW-0812">Transmembrane</keyword>
<dbReference type="GO" id="GO:0015833">
    <property type="term" value="P:peptide transport"/>
    <property type="evidence" value="ECO:0007669"/>
    <property type="project" value="TreeGrafter"/>
</dbReference>
<feature type="transmembrane region" description="Helical" evidence="4">
    <location>
        <begin position="47"/>
        <end position="67"/>
    </location>
</feature>
<feature type="domain" description="Solute-binding protein family 5" evidence="5">
    <location>
        <begin position="124"/>
        <end position="480"/>
    </location>
</feature>
<dbReference type="PANTHER" id="PTHR30290">
    <property type="entry name" value="PERIPLASMIC BINDING COMPONENT OF ABC TRANSPORTER"/>
    <property type="match status" value="1"/>
</dbReference>
<evidence type="ECO:0000256" key="2">
    <source>
        <dbReference type="ARBA" id="ARBA00022448"/>
    </source>
</evidence>
<dbReference type="EMBL" id="MFLM01000002">
    <property type="protein sequence ID" value="OGG68853.1"/>
    <property type="molecule type" value="Genomic_DNA"/>
</dbReference>
<reference evidence="6 7" key="1">
    <citation type="journal article" date="2016" name="Nat. Commun.">
        <title>Thousands of microbial genomes shed light on interconnected biogeochemical processes in an aquifer system.</title>
        <authorList>
            <person name="Anantharaman K."/>
            <person name="Brown C.T."/>
            <person name="Hug L.A."/>
            <person name="Sharon I."/>
            <person name="Castelle C.J."/>
            <person name="Probst A.J."/>
            <person name="Thomas B.C."/>
            <person name="Singh A."/>
            <person name="Wilkins M.J."/>
            <person name="Karaoz U."/>
            <person name="Brodie E.L."/>
            <person name="Williams K.H."/>
            <person name="Hubbard S.S."/>
            <person name="Banfield J.F."/>
        </authorList>
    </citation>
    <scope>NUCLEOTIDE SEQUENCE [LARGE SCALE GENOMIC DNA]</scope>
</reference>
<evidence type="ECO:0000256" key="1">
    <source>
        <dbReference type="ARBA" id="ARBA00005695"/>
    </source>
</evidence>
<sequence>MSSGSEYARQVNERFAPLREKLARSYRVAFFERLEAHLAALSKGDRAIVYALAAIVVIATTVGLYALEQKLLVPIPAYGGTLVEGAVGSPRFVHPLLAISDADRDLTALTYAGLMGISGDGALVSVIAESYEISPDGKTYTFTIREDAAFSDGTSITADDVVFTVQKAQDPSLKSPEFANWSGVTALAEGTRTVSFTLAKPYAPFLENTTLGILPARLWRGIPVEQFPFSALTLEPVGAGPFKPARIVRDASGLVENYALVANARYPLGRPYLSSIKLRFFSRDEDLSKALANGSVDSTYGRPEGGTLTAPYARVFGVFFNSSSNAVFARLEVRKALSLALDRSIIAQQVLGGYATPLIGPVPPGSDITPTSVPSFADQTAEAARILENNGWRYDRATRAWVQASAKLSLERFTVKTSNVPELKAVASAVKADWERLGIPIDIELYEPGDLNQNVIRPRKYDALLFGMVVGRDKDLYAFWSSQERNDPGLNIALYANKTVDALLEEARQTSDPKERLADLQKIEDAIAADYPAAFTHAPHFVYLVPTELRGVALPQITTPSDRFAAVREWHVRTESVWPFFIPNP</sequence>
<dbReference type="AlphaFoldDB" id="A0A1F6E582"/>
<dbReference type="PANTHER" id="PTHR30290:SF9">
    <property type="entry name" value="OLIGOPEPTIDE-BINDING PROTEIN APPA"/>
    <property type="match status" value="1"/>
</dbReference>
<gene>
    <name evidence="6" type="ORF">A3C95_01445</name>
</gene>
<comment type="similarity">
    <text evidence="1">Belongs to the bacterial solute-binding protein 5 family.</text>
</comment>
<dbReference type="InterPro" id="IPR030678">
    <property type="entry name" value="Peptide/Ni-bd"/>
</dbReference>
<dbReference type="InterPro" id="IPR000914">
    <property type="entry name" value="SBP_5_dom"/>
</dbReference>
<keyword evidence="3" id="KW-0732">Signal</keyword>
<dbReference type="PIRSF" id="PIRSF002741">
    <property type="entry name" value="MppA"/>
    <property type="match status" value="1"/>
</dbReference>
<dbReference type="Proteomes" id="UP000177107">
    <property type="component" value="Unassembled WGS sequence"/>
</dbReference>
<keyword evidence="4" id="KW-0472">Membrane</keyword>
<organism evidence="6 7">
    <name type="scientific">Candidatus Kaiserbacteria bacterium RIFCSPHIGHO2_02_FULL_56_30</name>
    <dbReference type="NCBI Taxonomy" id="1798499"/>
    <lineage>
        <taxon>Bacteria</taxon>
        <taxon>Candidatus Kaiseribacteriota</taxon>
    </lineage>
</organism>
<evidence type="ECO:0000259" key="5">
    <source>
        <dbReference type="Pfam" id="PF00496"/>
    </source>
</evidence>
<name>A0A1F6E582_9BACT</name>
<dbReference type="Gene3D" id="3.40.190.10">
    <property type="entry name" value="Periplasmic binding protein-like II"/>
    <property type="match status" value="1"/>
</dbReference>
<proteinExistence type="inferred from homology"/>
<dbReference type="InterPro" id="IPR039424">
    <property type="entry name" value="SBP_5"/>
</dbReference>
<dbReference type="Gene3D" id="3.10.105.10">
    <property type="entry name" value="Dipeptide-binding Protein, Domain 3"/>
    <property type="match status" value="1"/>
</dbReference>
<dbReference type="GO" id="GO:1904680">
    <property type="term" value="F:peptide transmembrane transporter activity"/>
    <property type="evidence" value="ECO:0007669"/>
    <property type="project" value="TreeGrafter"/>
</dbReference>
<evidence type="ECO:0000313" key="7">
    <source>
        <dbReference type="Proteomes" id="UP000177107"/>
    </source>
</evidence>
<dbReference type="CDD" id="cd08513">
    <property type="entry name" value="PBP2_thermophilic_Hb8_like"/>
    <property type="match status" value="1"/>
</dbReference>
<dbReference type="GO" id="GO:0042597">
    <property type="term" value="C:periplasmic space"/>
    <property type="evidence" value="ECO:0007669"/>
    <property type="project" value="UniProtKB-ARBA"/>
</dbReference>
<keyword evidence="2" id="KW-0813">Transport</keyword>
<dbReference type="SUPFAM" id="SSF53850">
    <property type="entry name" value="Periplasmic binding protein-like II"/>
    <property type="match status" value="1"/>
</dbReference>
<evidence type="ECO:0000313" key="6">
    <source>
        <dbReference type="EMBL" id="OGG68853.1"/>
    </source>
</evidence>
<accession>A0A1F6E582</accession>
<dbReference type="Pfam" id="PF00496">
    <property type="entry name" value="SBP_bac_5"/>
    <property type="match status" value="1"/>
</dbReference>
<dbReference type="GO" id="GO:0043190">
    <property type="term" value="C:ATP-binding cassette (ABC) transporter complex"/>
    <property type="evidence" value="ECO:0007669"/>
    <property type="project" value="InterPro"/>
</dbReference>
<protein>
    <recommendedName>
        <fullName evidence="5">Solute-binding protein family 5 domain-containing protein</fullName>
    </recommendedName>
</protein>
<dbReference type="STRING" id="1798499.A3C95_01445"/>
<keyword evidence="4" id="KW-1133">Transmembrane helix</keyword>
<evidence type="ECO:0000256" key="4">
    <source>
        <dbReference type="SAM" id="Phobius"/>
    </source>
</evidence>
<evidence type="ECO:0000256" key="3">
    <source>
        <dbReference type="ARBA" id="ARBA00022729"/>
    </source>
</evidence>